<reference evidence="2" key="1">
    <citation type="journal article" date="2020" name="New Phytol.">
        <title>Comparative genomics reveals dynamic genome evolution in host specialist ectomycorrhizal fungi.</title>
        <authorList>
            <person name="Lofgren L.A."/>
            <person name="Nguyen N.H."/>
            <person name="Vilgalys R."/>
            <person name="Ruytinx J."/>
            <person name="Liao H.L."/>
            <person name="Branco S."/>
            <person name="Kuo A."/>
            <person name="LaButti K."/>
            <person name="Lipzen A."/>
            <person name="Andreopoulos W."/>
            <person name="Pangilinan J."/>
            <person name="Riley R."/>
            <person name="Hundley H."/>
            <person name="Na H."/>
            <person name="Barry K."/>
            <person name="Grigoriev I.V."/>
            <person name="Stajich J.E."/>
            <person name="Kennedy P.G."/>
        </authorList>
    </citation>
    <scope>NUCLEOTIDE SEQUENCE</scope>
    <source>
        <strain evidence="2">FC423</strain>
    </source>
</reference>
<keyword evidence="3" id="KW-1185">Reference proteome</keyword>
<evidence type="ECO:0000313" key="3">
    <source>
        <dbReference type="Proteomes" id="UP000823399"/>
    </source>
</evidence>
<evidence type="ECO:0000313" key="2">
    <source>
        <dbReference type="EMBL" id="KAG2108630.1"/>
    </source>
</evidence>
<dbReference type="Proteomes" id="UP000823399">
    <property type="component" value="Unassembled WGS sequence"/>
</dbReference>
<dbReference type="EMBL" id="JABBWM010000026">
    <property type="protein sequence ID" value="KAG2108630.1"/>
    <property type="molecule type" value="Genomic_DNA"/>
</dbReference>
<dbReference type="RefSeq" id="XP_041293000.1">
    <property type="nucleotide sequence ID" value="XM_041432895.1"/>
</dbReference>
<feature type="region of interest" description="Disordered" evidence="1">
    <location>
        <begin position="238"/>
        <end position="273"/>
    </location>
</feature>
<gene>
    <name evidence="2" type="ORF">F5147DRAFT_635631</name>
</gene>
<proteinExistence type="predicted"/>
<sequence length="273" mass="30811">MAVLSACKLSHGGALYKFDSAESVQWLNVPAHRSKFLEHFGIETVIKDRSFNVLVENIPIAFSPENNAALAEVETKAGLKSKSIHRARYIKPMARRNPDQRTAHAIFTFGSKESTNQAIKFGLSVEGKKVYGRKLISEPTRCLKCHSFDGSHVAANCPQDNDSCGTCCGAHRTSTCSVTDQNQYCCKNCEEEGHAAWSRNCPTFTSKWENHKKRNEDAKYRFYLTEDPLTWETLTNQGLSNDREPEQLTRQQAAPQQHHPPPNAPTWEWRTVN</sequence>
<protein>
    <recommendedName>
        <fullName evidence="4">CCHC-type domain-containing protein</fullName>
    </recommendedName>
</protein>
<organism evidence="2 3">
    <name type="scientific">Suillus discolor</name>
    <dbReference type="NCBI Taxonomy" id="1912936"/>
    <lineage>
        <taxon>Eukaryota</taxon>
        <taxon>Fungi</taxon>
        <taxon>Dikarya</taxon>
        <taxon>Basidiomycota</taxon>
        <taxon>Agaricomycotina</taxon>
        <taxon>Agaricomycetes</taxon>
        <taxon>Agaricomycetidae</taxon>
        <taxon>Boletales</taxon>
        <taxon>Suillineae</taxon>
        <taxon>Suillaceae</taxon>
        <taxon>Suillus</taxon>
    </lineage>
</organism>
<dbReference type="OrthoDB" id="4230923at2759"/>
<dbReference type="GeneID" id="64695154"/>
<comment type="caution">
    <text evidence="2">The sequence shown here is derived from an EMBL/GenBank/DDBJ whole genome shotgun (WGS) entry which is preliminary data.</text>
</comment>
<accession>A0A9P7F6M9</accession>
<evidence type="ECO:0008006" key="4">
    <source>
        <dbReference type="Google" id="ProtNLM"/>
    </source>
</evidence>
<name>A0A9P7F6M9_9AGAM</name>
<evidence type="ECO:0000256" key="1">
    <source>
        <dbReference type="SAM" id="MobiDB-lite"/>
    </source>
</evidence>
<dbReference type="AlphaFoldDB" id="A0A9P7F6M9"/>